<evidence type="ECO:0000313" key="2">
    <source>
        <dbReference type="Proteomes" id="UP000007254"/>
    </source>
</evidence>
<dbReference type="STRING" id="869211.Spith_1519"/>
<gene>
    <name evidence="1" type="ordered locus">Spith_1519</name>
</gene>
<proteinExistence type="predicted"/>
<reference evidence="1 2" key="1">
    <citation type="submission" date="2011-06" db="EMBL/GenBank/DDBJ databases">
        <title>The complete genome of Spirochaeta thermophila DSM 6578.</title>
        <authorList>
            <consortium name="US DOE Joint Genome Institute (JGI-PGF)"/>
            <person name="Lucas S."/>
            <person name="Lapidus A."/>
            <person name="Bruce D."/>
            <person name="Goodwin L."/>
            <person name="Pitluck S."/>
            <person name="Peters L."/>
            <person name="Kyrpides N."/>
            <person name="Mavromatis K."/>
            <person name="Ivanova N."/>
            <person name="Mikailova N."/>
            <person name="Pagani I."/>
            <person name="Chertkov O."/>
            <person name="Detter J.C."/>
            <person name="Tapia R."/>
            <person name="Han C."/>
            <person name="Land M."/>
            <person name="Hauser L."/>
            <person name="Markowitz V."/>
            <person name="Cheng J.-F."/>
            <person name="Hugenholtz P."/>
            <person name="Woyke T."/>
            <person name="Wu D."/>
            <person name="Spring S."/>
            <person name="Merkhoffer B."/>
            <person name="Schneider S."/>
            <person name="Klenk H.-P."/>
            <person name="Eisen J.A."/>
        </authorList>
    </citation>
    <scope>NUCLEOTIDE SEQUENCE [LARGE SCALE GENOMIC DNA]</scope>
    <source>
        <strain evidence="2">ATCC 700085 / DSM 6578 / Z-1203</strain>
    </source>
</reference>
<dbReference type="KEGG" id="stq:Spith_1519"/>
<dbReference type="EMBL" id="CP002903">
    <property type="protein sequence ID" value="AEJ61782.1"/>
    <property type="molecule type" value="Genomic_DNA"/>
</dbReference>
<evidence type="ECO:0000313" key="1">
    <source>
        <dbReference type="EMBL" id="AEJ61782.1"/>
    </source>
</evidence>
<organism evidence="1 2">
    <name type="scientific">Winmispira thermophila (strain ATCC 700085 / DSM 6578 / Z-1203)</name>
    <name type="common">Spirochaeta thermophila</name>
    <dbReference type="NCBI Taxonomy" id="869211"/>
    <lineage>
        <taxon>Bacteria</taxon>
        <taxon>Pseudomonadati</taxon>
        <taxon>Spirochaetota</taxon>
        <taxon>Spirochaetia</taxon>
        <taxon>Winmispirales</taxon>
        <taxon>Winmispiraceae</taxon>
        <taxon>Winmispira</taxon>
    </lineage>
</organism>
<dbReference type="Gene3D" id="2.60.120.430">
    <property type="entry name" value="Galactose-binding lectin"/>
    <property type="match status" value="1"/>
</dbReference>
<name>G0GAG3_WINT7</name>
<dbReference type="AlphaFoldDB" id="G0GAG3"/>
<accession>G0GAG3</accession>
<dbReference type="RefSeq" id="WP_014625114.1">
    <property type="nucleotide sequence ID" value="NC_017583.1"/>
</dbReference>
<dbReference type="HOGENOM" id="CLU_2182309_0_0_12"/>
<keyword evidence="2" id="KW-1185">Reference proteome</keyword>
<sequence>MGDIYDGTKLADFPADISTYTSVKLTFALPADFDLGSNHDIHMKLAGSAKEISILPYIDTSTTDWQQVSVPLSAFGTPEELAGSTQIAIFTLGSAQPYYIAEWRLSSQQ</sequence>
<protein>
    <submittedName>
        <fullName evidence="1">Laminarinase</fullName>
    </submittedName>
</protein>
<dbReference type="Proteomes" id="UP000007254">
    <property type="component" value="Chromosome"/>
</dbReference>